<evidence type="ECO:0000313" key="1">
    <source>
        <dbReference type="EMBL" id="SFO36162.1"/>
    </source>
</evidence>
<proteinExistence type="predicted"/>
<protein>
    <recommendedName>
        <fullName evidence="3">Entry exclusion lipoprotein TrbK</fullName>
    </recommendedName>
</protein>
<reference evidence="1 2" key="1">
    <citation type="submission" date="2016-10" db="EMBL/GenBank/DDBJ databases">
        <authorList>
            <person name="Varghese N."/>
            <person name="Submissions S."/>
        </authorList>
    </citation>
    <scope>NUCLEOTIDE SEQUENCE [LARGE SCALE GENOMIC DNA]</scope>
    <source>
        <strain evidence="1 2">BS0292</strain>
    </source>
</reference>
<sequence length="93" mass="10351">MKRKVTMNSKKCVIGIGASAILVLSVLRMSTVQPPTRVELIKYPSLRQKWLTICDSRSGLTEFNNEGCKHLKEWQAANALPVLNNLGNQNLGK</sequence>
<dbReference type="AlphaFoldDB" id="A0AB38BXS5"/>
<comment type="caution">
    <text evidence="1">The sequence shown here is derived from an EMBL/GenBank/DDBJ whole genome shotgun (WGS) entry which is preliminary data.</text>
</comment>
<dbReference type="Proteomes" id="UP000183083">
    <property type="component" value="Unassembled WGS sequence"/>
</dbReference>
<dbReference type="EMBL" id="FOVV01000014">
    <property type="protein sequence ID" value="SFO36162.1"/>
    <property type="molecule type" value="Genomic_DNA"/>
</dbReference>
<organism evidence="1 2">
    <name type="scientific">Pseudomonas syringae</name>
    <dbReference type="NCBI Taxonomy" id="317"/>
    <lineage>
        <taxon>Bacteria</taxon>
        <taxon>Pseudomonadati</taxon>
        <taxon>Pseudomonadota</taxon>
        <taxon>Gammaproteobacteria</taxon>
        <taxon>Pseudomonadales</taxon>
        <taxon>Pseudomonadaceae</taxon>
        <taxon>Pseudomonas</taxon>
    </lineage>
</organism>
<evidence type="ECO:0000313" key="2">
    <source>
        <dbReference type="Proteomes" id="UP000183083"/>
    </source>
</evidence>
<name>A0AB38BXS5_PSESX</name>
<gene>
    <name evidence="1" type="ORF">SAMN05444065_11453</name>
</gene>
<evidence type="ECO:0008006" key="3">
    <source>
        <dbReference type="Google" id="ProtNLM"/>
    </source>
</evidence>
<accession>A0AB38BXS5</accession>